<dbReference type="Proteomes" id="UP000190092">
    <property type="component" value="Unassembled WGS sequence"/>
</dbReference>
<dbReference type="Gene3D" id="3.40.50.300">
    <property type="entry name" value="P-loop containing nucleotide triphosphate hydrolases"/>
    <property type="match status" value="1"/>
</dbReference>
<keyword evidence="3" id="KW-0547">Nucleotide-binding</keyword>
<dbReference type="PANTHER" id="PTHR42711">
    <property type="entry name" value="ABC TRANSPORTER ATP-BINDING PROTEIN"/>
    <property type="match status" value="1"/>
</dbReference>
<dbReference type="RefSeq" id="WP_085932514.1">
    <property type="nucleotide sequence ID" value="NZ_FUWJ01000001.1"/>
</dbReference>
<feature type="domain" description="ABC transporter" evidence="5">
    <location>
        <begin position="17"/>
        <end position="257"/>
    </location>
</feature>
<sequence>MPQILVEALAKTYRVAERTPGLIGAVRGLVHRQWREVWALADVSFSLEAGELLAFIGPNGAGKSTTIKILSGILRPTSGRVEVDGLVPYEDRIHHVARIGVVFGQRSQLWWDLPVIDGFDLLADIYRVEPARYRRRRDELVAMLRLEPLLDQPVRQLSLGQRMRAEFAAALLHDPTILFLDEPTIGLDAPSKLAVREFVRRLNREQGVTVLLTTHDMHDVEALAERVIVIGHGRLLVDGPFASLRAGVLAERRLYIDFVGPAPMLDIDGVTIKAREGRSLELTFNPGRLPAPKLIAAITSSHAVDDIHVEEPAIEEVIARLYELHDAHEA</sequence>
<dbReference type="SMART" id="SM00382">
    <property type="entry name" value="AAA"/>
    <property type="match status" value="1"/>
</dbReference>
<gene>
    <name evidence="6" type="ORF">SAMN02745126_00824</name>
</gene>
<keyword evidence="7" id="KW-1185">Reference proteome</keyword>
<comment type="similarity">
    <text evidence="1">Belongs to the ABC transporter superfamily.</text>
</comment>
<dbReference type="OrthoDB" id="9778547at2"/>
<dbReference type="InterPro" id="IPR003593">
    <property type="entry name" value="AAA+_ATPase"/>
</dbReference>
<evidence type="ECO:0000256" key="2">
    <source>
        <dbReference type="ARBA" id="ARBA00022448"/>
    </source>
</evidence>
<evidence type="ECO:0000256" key="3">
    <source>
        <dbReference type="ARBA" id="ARBA00022741"/>
    </source>
</evidence>
<evidence type="ECO:0000256" key="4">
    <source>
        <dbReference type="ARBA" id="ARBA00022840"/>
    </source>
</evidence>
<dbReference type="PROSITE" id="PS00211">
    <property type="entry name" value="ABC_TRANSPORTER_1"/>
    <property type="match status" value="1"/>
</dbReference>
<dbReference type="PROSITE" id="PS50893">
    <property type="entry name" value="ABC_TRANSPORTER_2"/>
    <property type="match status" value="1"/>
</dbReference>
<accession>A0A1T4K9H8</accession>
<evidence type="ECO:0000256" key="1">
    <source>
        <dbReference type="ARBA" id="ARBA00005417"/>
    </source>
</evidence>
<dbReference type="InterPro" id="IPR050763">
    <property type="entry name" value="ABC_transporter_ATP-binding"/>
</dbReference>
<dbReference type="GO" id="GO:0016887">
    <property type="term" value="F:ATP hydrolysis activity"/>
    <property type="evidence" value="ECO:0007669"/>
    <property type="project" value="InterPro"/>
</dbReference>
<dbReference type="InterPro" id="IPR003439">
    <property type="entry name" value="ABC_transporter-like_ATP-bd"/>
</dbReference>
<dbReference type="CDD" id="cd03267">
    <property type="entry name" value="ABC_NatA_like"/>
    <property type="match status" value="1"/>
</dbReference>
<dbReference type="GO" id="GO:0005524">
    <property type="term" value="F:ATP binding"/>
    <property type="evidence" value="ECO:0007669"/>
    <property type="project" value="UniProtKB-KW"/>
</dbReference>
<dbReference type="PANTHER" id="PTHR42711:SF1">
    <property type="entry name" value="ABC-TRANSPORT PROTEIN, ATP-BINDING COMPONENT"/>
    <property type="match status" value="1"/>
</dbReference>
<dbReference type="SUPFAM" id="SSF52540">
    <property type="entry name" value="P-loop containing nucleoside triphosphate hydrolases"/>
    <property type="match status" value="1"/>
</dbReference>
<organism evidence="6 7">
    <name type="scientific">Enhydrobacter aerosaccus</name>
    <dbReference type="NCBI Taxonomy" id="225324"/>
    <lineage>
        <taxon>Bacteria</taxon>
        <taxon>Pseudomonadati</taxon>
        <taxon>Pseudomonadota</taxon>
        <taxon>Alphaproteobacteria</taxon>
        <taxon>Hyphomicrobiales</taxon>
        <taxon>Enhydrobacter</taxon>
    </lineage>
</organism>
<reference evidence="7" key="1">
    <citation type="submission" date="2017-02" db="EMBL/GenBank/DDBJ databases">
        <authorList>
            <person name="Varghese N."/>
            <person name="Submissions S."/>
        </authorList>
    </citation>
    <scope>NUCLEOTIDE SEQUENCE [LARGE SCALE GENOMIC DNA]</scope>
    <source>
        <strain evidence="7">ATCC 27094</strain>
    </source>
</reference>
<dbReference type="EMBL" id="FUWJ01000001">
    <property type="protein sequence ID" value="SJZ39056.1"/>
    <property type="molecule type" value="Genomic_DNA"/>
</dbReference>
<dbReference type="InterPro" id="IPR027417">
    <property type="entry name" value="P-loop_NTPase"/>
</dbReference>
<evidence type="ECO:0000313" key="6">
    <source>
        <dbReference type="EMBL" id="SJZ39056.1"/>
    </source>
</evidence>
<keyword evidence="2" id="KW-0813">Transport</keyword>
<protein>
    <submittedName>
        <fullName evidence="6">ABC-2 type transport system ATP-binding protein</fullName>
    </submittedName>
</protein>
<name>A0A1T4K9H8_9HYPH</name>
<proteinExistence type="inferred from homology"/>
<evidence type="ECO:0000259" key="5">
    <source>
        <dbReference type="PROSITE" id="PS50893"/>
    </source>
</evidence>
<dbReference type="Pfam" id="PF00005">
    <property type="entry name" value="ABC_tran"/>
    <property type="match status" value="1"/>
</dbReference>
<dbReference type="AlphaFoldDB" id="A0A1T4K9H8"/>
<dbReference type="STRING" id="225324.SAMN02745126_00824"/>
<evidence type="ECO:0000313" key="7">
    <source>
        <dbReference type="Proteomes" id="UP000190092"/>
    </source>
</evidence>
<dbReference type="InterPro" id="IPR017871">
    <property type="entry name" value="ABC_transporter-like_CS"/>
</dbReference>
<keyword evidence="4 6" id="KW-0067">ATP-binding</keyword>